<evidence type="ECO:0000256" key="1">
    <source>
        <dbReference type="ARBA" id="ARBA00004370"/>
    </source>
</evidence>
<dbReference type="GO" id="GO:0005886">
    <property type="term" value="C:plasma membrane"/>
    <property type="evidence" value="ECO:0007669"/>
    <property type="project" value="TreeGrafter"/>
</dbReference>
<dbReference type="PANTHER" id="PTHR11920:SF501">
    <property type="entry name" value="GUANYLATE CYCLASE 32E"/>
    <property type="match status" value="1"/>
</dbReference>
<evidence type="ECO:0000313" key="9">
    <source>
        <dbReference type="EnsemblMetazoa" id="XP_038050337.1"/>
    </source>
</evidence>
<dbReference type="PANTHER" id="PTHR11920">
    <property type="entry name" value="GUANYLYL CYCLASE"/>
    <property type="match status" value="1"/>
</dbReference>
<name>A0A913ZEX6_PATMI</name>
<evidence type="ECO:0000256" key="6">
    <source>
        <dbReference type="ARBA" id="ARBA00023239"/>
    </source>
</evidence>
<evidence type="ECO:0000256" key="2">
    <source>
        <dbReference type="ARBA" id="ARBA00022692"/>
    </source>
</evidence>
<dbReference type="Gene3D" id="3.30.70.1230">
    <property type="entry name" value="Nucleotide cyclase"/>
    <property type="match status" value="1"/>
</dbReference>
<dbReference type="EnsemblMetazoa" id="XM_038194409.1">
    <property type="protein sequence ID" value="XP_038050337.1"/>
    <property type="gene ID" value="LOC119723642"/>
</dbReference>
<evidence type="ECO:0000259" key="8">
    <source>
        <dbReference type="PROSITE" id="PS50125"/>
    </source>
</evidence>
<dbReference type="InterPro" id="IPR001054">
    <property type="entry name" value="A/G_cyclase"/>
</dbReference>
<dbReference type="GO" id="GO:0004016">
    <property type="term" value="F:adenylate cyclase activity"/>
    <property type="evidence" value="ECO:0007669"/>
    <property type="project" value="TreeGrafter"/>
</dbReference>
<comment type="subcellular location">
    <subcellularLocation>
        <location evidence="1">Membrane</location>
    </subcellularLocation>
</comment>
<dbReference type="Pfam" id="PF08376">
    <property type="entry name" value="NIT"/>
    <property type="match status" value="1"/>
</dbReference>
<dbReference type="SUPFAM" id="SSF55073">
    <property type="entry name" value="Nucleotide cyclase"/>
    <property type="match status" value="1"/>
</dbReference>
<dbReference type="InterPro" id="IPR013587">
    <property type="entry name" value="Nitrate/nitrite_sensing"/>
</dbReference>
<evidence type="ECO:0000256" key="3">
    <source>
        <dbReference type="ARBA" id="ARBA00022741"/>
    </source>
</evidence>
<keyword evidence="5 7" id="KW-0472">Membrane</keyword>
<protein>
    <recommendedName>
        <fullName evidence="8">Guanylate cyclase domain-containing protein</fullName>
    </recommendedName>
</protein>
<dbReference type="GO" id="GO:0001653">
    <property type="term" value="F:peptide receptor activity"/>
    <property type="evidence" value="ECO:0007669"/>
    <property type="project" value="TreeGrafter"/>
</dbReference>
<accession>A0A913ZEX6</accession>
<dbReference type="GeneID" id="119723642"/>
<dbReference type="GO" id="GO:0035556">
    <property type="term" value="P:intracellular signal transduction"/>
    <property type="evidence" value="ECO:0007669"/>
    <property type="project" value="InterPro"/>
</dbReference>
<evidence type="ECO:0000256" key="4">
    <source>
        <dbReference type="ARBA" id="ARBA00022989"/>
    </source>
</evidence>
<dbReference type="Proteomes" id="UP000887568">
    <property type="component" value="Unplaced"/>
</dbReference>
<dbReference type="GO" id="GO:0000166">
    <property type="term" value="F:nucleotide binding"/>
    <property type="evidence" value="ECO:0007669"/>
    <property type="project" value="UniProtKB-KW"/>
</dbReference>
<evidence type="ECO:0000256" key="5">
    <source>
        <dbReference type="ARBA" id="ARBA00023136"/>
    </source>
</evidence>
<keyword evidence="3" id="KW-0547">Nucleotide-binding</keyword>
<keyword evidence="4 7" id="KW-1133">Transmembrane helix</keyword>
<dbReference type="Pfam" id="PF00211">
    <property type="entry name" value="Guanylate_cyc"/>
    <property type="match status" value="1"/>
</dbReference>
<dbReference type="Gene3D" id="6.10.250.780">
    <property type="match status" value="1"/>
</dbReference>
<dbReference type="PROSITE" id="PS50125">
    <property type="entry name" value="GUANYLATE_CYCLASE_2"/>
    <property type="match status" value="1"/>
</dbReference>
<keyword evidence="6" id="KW-0456">Lyase</keyword>
<dbReference type="InterPro" id="IPR029787">
    <property type="entry name" value="Nucleotide_cyclase"/>
</dbReference>
<dbReference type="OrthoDB" id="1890790at2759"/>
<dbReference type="GO" id="GO:0007168">
    <property type="term" value="P:receptor guanylyl cyclase signaling pathway"/>
    <property type="evidence" value="ECO:0007669"/>
    <property type="project" value="TreeGrafter"/>
</dbReference>
<evidence type="ECO:0000313" key="10">
    <source>
        <dbReference type="Proteomes" id="UP000887568"/>
    </source>
</evidence>
<proteinExistence type="predicted"/>
<dbReference type="InterPro" id="IPR050401">
    <property type="entry name" value="Cyclic_nucleotide_synthase"/>
</dbReference>
<feature type="domain" description="Guanylate cyclase" evidence="8">
    <location>
        <begin position="446"/>
        <end position="576"/>
    </location>
</feature>
<evidence type="ECO:0000256" key="7">
    <source>
        <dbReference type="SAM" id="Phobius"/>
    </source>
</evidence>
<sequence>MASPGGNLYREVVEDGQVRVDNSQSSFGSLSQVDDTVRDLLLHPNEIGRCRENPLTEKGKRIQLAKMLLLILVPILSLAVLAGIDLHNIALNNRLNVEVRNVIRFSRDIGVLLSCLQRERDMVALFVSAISPEQDSFVTATFPQTDEALDELQDWPVKTYVLTELPYFRKKEDFKEYLADHRRNLHRSNTTVYNEIDFYTDILQIFIDWLYDSIGNSNGHGLWQTLVSYQLLIVSNVDIGIARTLGSIFFARGRFYSFDDYVWYLSKNDVGTWNFEASKRYSPLINSFYAELVTTMDENFVTTITNLRQEILNNAVDGLQPNFEAATRWFDSMTVYINILESMQSKMADEILLRLESDLDNDTSSIAVSICLVIIVIVTCPLILRAFWSLTTDIQNYALNLASQTKALNKQRKKSNWLLYSLLPKSLAADLMLKRPAAPSHYDDVTVLFCDLEGLGYICSQSSPNEVVEMMNGLYLVFDSCIDRYDVHNVETLSGTFMLASGVPNRNGTKHVTEIGGLALDIVHHINLLEVPHKPLCGFKVRIGFHTGPVVAGVVGLDIPRFCLFGDTVITASRLQTGGCAGRIHVSQASYMALLKEGGFYLMKRKDTKIGKDTKGSSIDTYWLVSRDDFKTHSTSPPYMCQYQEHKYTYEHMYVKTYTGRIQYRHGINDRLWKHPNFTYL</sequence>
<keyword evidence="2 7" id="KW-0812">Transmembrane</keyword>
<organism evidence="9 10">
    <name type="scientific">Patiria miniata</name>
    <name type="common">Bat star</name>
    <name type="synonym">Asterina miniata</name>
    <dbReference type="NCBI Taxonomy" id="46514"/>
    <lineage>
        <taxon>Eukaryota</taxon>
        <taxon>Metazoa</taxon>
        <taxon>Echinodermata</taxon>
        <taxon>Eleutherozoa</taxon>
        <taxon>Asterozoa</taxon>
        <taxon>Asteroidea</taxon>
        <taxon>Valvatacea</taxon>
        <taxon>Valvatida</taxon>
        <taxon>Asterinidae</taxon>
        <taxon>Patiria</taxon>
    </lineage>
</organism>
<dbReference type="CDD" id="cd07302">
    <property type="entry name" value="CHD"/>
    <property type="match status" value="1"/>
</dbReference>
<dbReference type="RefSeq" id="XP_038050337.1">
    <property type="nucleotide sequence ID" value="XM_038194409.1"/>
</dbReference>
<dbReference type="AlphaFoldDB" id="A0A913ZEX6"/>
<dbReference type="SMART" id="SM00044">
    <property type="entry name" value="CYCc"/>
    <property type="match status" value="1"/>
</dbReference>
<dbReference type="OMA" id="ASAQNFM"/>
<dbReference type="FunFam" id="3.30.70.1230:FF:000030">
    <property type="entry name" value="Si:ch211-215j19.12"/>
    <property type="match status" value="1"/>
</dbReference>
<dbReference type="GO" id="GO:0004383">
    <property type="term" value="F:guanylate cyclase activity"/>
    <property type="evidence" value="ECO:0007669"/>
    <property type="project" value="TreeGrafter"/>
</dbReference>
<feature type="transmembrane region" description="Helical" evidence="7">
    <location>
        <begin position="67"/>
        <end position="84"/>
    </location>
</feature>
<keyword evidence="10" id="KW-1185">Reference proteome</keyword>
<reference evidence="9" key="1">
    <citation type="submission" date="2022-11" db="UniProtKB">
        <authorList>
            <consortium name="EnsemblMetazoa"/>
        </authorList>
    </citation>
    <scope>IDENTIFICATION</scope>
</reference>